<dbReference type="Pfam" id="PF04754">
    <property type="entry name" value="Transposase_31"/>
    <property type="match status" value="1"/>
</dbReference>
<dbReference type="InterPro" id="IPR006842">
    <property type="entry name" value="Transposase_31"/>
</dbReference>
<organism evidence="3">
    <name type="scientific">Candidatus Kentrum sp. SD</name>
    <dbReference type="NCBI Taxonomy" id="2126332"/>
    <lineage>
        <taxon>Bacteria</taxon>
        <taxon>Pseudomonadati</taxon>
        <taxon>Pseudomonadota</taxon>
        <taxon>Gammaproteobacteria</taxon>
        <taxon>Candidatus Kentrum</taxon>
    </lineage>
</organism>
<accession>A0A451BI12</accession>
<dbReference type="EMBL" id="CAADHB010000003">
    <property type="protein sequence ID" value="VFK77917.1"/>
    <property type="molecule type" value="Genomic_DNA"/>
</dbReference>
<evidence type="ECO:0000313" key="3">
    <source>
        <dbReference type="EMBL" id="VFK77917.1"/>
    </source>
</evidence>
<dbReference type="PANTHER" id="PTHR34611">
    <property type="match status" value="1"/>
</dbReference>
<evidence type="ECO:0008006" key="4">
    <source>
        <dbReference type="Google" id="ProtNLM"/>
    </source>
</evidence>
<dbReference type="PANTHER" id="PTHR34611:SF2">
    <property type="entry name" value="INACTIVE RECOMBINATION-PROMOTING NUCLEASE-LIKE PROTEIN RPNE-RELATED"/>
    <property type="match status" value="1"/>
</dbReference>
<evidence type="ECO:0000259" key="1">
    <source>
        <dbReference type="Pfam" id="PF04754"/>
    </source>
</evidence>
<feature type="domain" description="DUF4351" evidence="2">
    <location>
        <begin position="266"/>
        <end position="319"/>
    </location>
</feature>
<name>A0A451BI12_9GAMM</name>
<dbReference type="InterPro" id="IPR025587">
    <property type="entry name" value="DUF4351"/>
</dbReference>
<sequence length="323" mass="37988">MSKIPQPHDRFVKELLSHPERAGTLLRERLPDEVARFLSDKPPEPVPGSFVDETLEEHRSDRLFKVETIHGRPAFLYVLIEHKSSPDKQIGLQLLRYMVEILKRWEKSNPNWKRLPAIVPFVVYHGAREWKIPTEFGRFIDAEEAWGSYLLNFRFPVLDLGEIPDNRLSDNPRLRVWLLAMKYATRGNRQMAVRELLIRALRAVPEDLRPIVAYLIQTYIYDERTLREIIRAVKPEEIDAMMSQFAQDIIDGKPKWVEMVRQESLKEGRQKEGAKLLLRQLSRRFQPLPDEIPERVRGADPNAIERWADRILDAKSLDEVFRE</sequence>
<dbReference type="GO" id="GO:1990238">
    <property type="term" value="F:double-stranded DNA endonuclease activity"/>
    <property type="evidence" value="ECO:0007669"/>
    <property type="project" value="TreeGrafter"/>
</dbReference>
<proteinExistence type="predicted"/>
<dbReference type="AlphaFoldDB" id="A0A451BI12"/>
<feature type="domain" description="Transposase (putative) YhgA-like" evidence="1">
    <location>
        <begin position="6"/>
        <end position="202"/>
    </location>
</feature>
<gene>
    <name evidence="3" type="ORF">BECKSD772D_GA0070982_100376</name>
</gene>
<dbReference type="InterPro" id="IPR051699">
    <property type="entry name" value="Rpn/YhgA-like_nuclease"/>
</dbReference>
<evidence type="ECO:0000259" key="2">
    <source>
        <dbReference type="Pfam" id="PF14261"/>
    </source>
</evidence>
<reference evidence="3" key="1">
    <citation type="submission" date="2019-02" db="EMBL/GenBank/DDBJ databases">
        <authorList>
            <person name="Gruber-Vodicka R. H."/>
            <person name="Seah K. B. B."/>
        </authorList>
    </citation>
    <scope>NUCLEOTIDE SEQUENCE</scope>
    <source>
        <strain evidence="3">BECK_S127</strain>
    </source>
</reference>
<dbReference type="Pfam" id="PF14261">
    <property type="entry name" value="DUF4351"/>
    <property type="match status" value="1"/>
</dbReference>
<protein>
    <recommendedName>
        <fullName evidence="4">Transposase (putative) YhgA-like domain-containing protein</fullName>
    </recommendedName>
</protein>
<dbReference type="GO" id="GO:0006310">
    <property type="term" value="P:DNA recombination"/>
    <property type="evidence" value="ECO:0007669"/>
    <property type="project" value="TreeGrafter"/>
</dbReference>